<evidence type="ECO:0008006" key="3">
    <source>
        <dbReference type="Google" id="ProtNLM"/>
    </source>
</evidence>
<accession>A0ABY6ZUN8</accession>
<dbReference type="Pfam" id="PF26541">
    <property type="entry name" value="MafI2"/>
    <property type="match status" value="1"/>
</dbReference>
<dbReference type="EMBL" id="CP113432">
    <property type="protein sequence ID" value="WAI48672.1"/>
    <property type="molecule type" value="Genomic_DNA"/>
</dbReference>
<dbReference type="RefSeq" id="WP_254470375.1">
    <property type="nucleotide sequence ID" value="NZ_CP113432.1"/>
</dbReference>
<organism evidence="1 2">
    <name type="scientific">Pseudomonas triclosanedens</name>
    <dbReference type="NCBI Taxonomy" id="2961893"/>
    <lineage>
        <taxon>Bacteria</taxon>
        <taxon>Pseudomonadati</taxon>
        <taxon>Pseudomonadota</taxon>
        <taxon>Gammaproteobacteria</taxon>
        <taxon>Pseudomonadales</taxon>
        <taxon>Pseudomonadaceae</taxon>
        <taxon>Pseudomonas</taxon>
    </lineage>
</organism>
<evidence type="ECO:0000313" key="1">
    <source>
        <dbReference type="EMBL" id="WAI48672.1"/>
    </source>
</evidence>
<proteinExistence type="predicted"/>
<protein>
    <recommendedName>
        <fullName evidence="3">CdiI</fullName>
    </recommendedName>
</protein>
<name>A0ABY6ZUN8_9PSED</name>
<gene>
    <name evidence="1" type="ORF">OU419_23375</name>
</gene>
<keyword evidence="2" id="KW-1185">Reference proteome</keyword>
<evidence type="ECO:0000313" key="2">
    <source>
        <dbReference type="Proteomes" id="UP001163624"/>
    </source>
</evidence>
<sequence length="101" mass="11813">MSSDLSLEEWNFQVIMLVQALVGAISKNFRMVALCYNEPDWILSFYLEKDFDEDLEEIEDIVCQYTAYQDIGLRCKYEIVIGAQSLPAFSDVGRVVYRRRE</sequence>
<reference evidence="1" key="1">
    <citation type="submission" date="2022-11" db="EMBL/GenBank/DDBJ databases">
        <title>Pseudomonas triclosanedens sp. nov., a triclosan degrader isolated from activated sludge.</title>
        <authorList>
            <person name="Yin Y."/>
            <person name="Lu Z."/>
        </authorList>
    </citation>
    <scope>NUCLEOTIDE SEQUENCE</scope>
    <source>
        <strain evidence="1">ZM23</strain>
    </source>
</reference>
<dbReference type="Proteomes" id="UP001163624">
    <property type="component" value="Chromosome"/>
</dbReference>
<dbReference type="InterPro" id="IPR058702">
    <property type="entry name" value="MafI2-like"/>
</dbReference>